<dbReference type="Ensembl" id="ENSCPOT00000009376.3">
    <property type="protein sequence ID" value="ENSCPOP00000008340.3"/>
    <property type="gene ID" value="ENSCPOG00000009291.4"/>
</dbReference>
<dbReference type="eggNOG" id="ENOG502QVCW">
    <property type="taxonomic scope" value="Eukaryota"/>
</dbReference>
<dbReference type="Bgee" id="ENSCPOG00000009291">
    <property type="expression patterns" value="Expressed in testis"/>
</dbReference>
<dbReference type="OMA" id="WIILYSK"/>
<feature type="compositionally biased region" description="Basic and acidic residues" evidence="1">
    <location>
        <begin position="506"/>
        <end position="515"/>
    </location>
</feature>
<dbReference type="EMBL" id="AAKN02049969">
    <property type="status" value="NOT_ANNOTATED_CDS"/>
    <property type="molecule type" value="Genomic_DNA"/>
</dbReference>
<dbReference type="Pfam" id="PF17825">
    <property type="entry name" value="DUF5587"/>
    <property type="match status" value="2"/>
</dbReference>
<dbReference type="GO" id="GO:0000712">
    <property type="term" value="P:resolution of meiotic recombination intermediates"/>
    <property type="evidence" value="ECO:0007669"/>
    <property type="project" value="Ensembl"/>
</dbReference>
<dbReference type="EMBL" id="AAKN02049970">
    <property type="status" value="NOT_ANNOTATED_CDS"/>
    <property type="molecule type" value="Genomic_DNA"/>
</dbReference>
<dbReference type="PANTHER" id="PTHR35668">
    <property type="entry name" value="PROTEIN SHORTAGE IN CHIASMATA 1 ORTHOLOG"/>
    <property type="match status" value="1"/>
</dbReference>
<evidence type="ECO:0000256" key="1">
    <source>
        <dbReference type="SAM" id="MobiDB-lite"/>
    </source>
</evidence>
<dbReference type="VEuPathDB" id="HostDB:ENSCPOG00000009291"/>
<reference evidence="3" key="1">
    <citation type="journal article" date="2011" name="Nature">
        <title>A high-resolution map of human evolutionary constraint using 29 mammals.</title>
        <authorList>
            <person name="Lindblad-Toh K."/>
            <person name="Garber M."/>
            <person name="Zuk O."/>
            <person name="Lin M.F."/>
            <person name="Parker B.J."/>
            <person name="Washietl S."/>
            <person name="Kheradpour P."/>
            <person name="Ernst J."/>
            <person name="Jordan G."/>
            <person name="Mauceli E."/>
            <person name="Ward L.D."/>
            <person name="Lowe C.B."/>
            <person name="Holloway A.K."/>
            <person name="Clamp M."/>
            <person name="Gnerre S."/>
            <person name="Alfoldi J."/>
            <person name="Beal K."/>
            <person name="Chang J."/>
            <person name="Clawson H."/>
            <person name="Cuff J."/>
            <person name="Di Palma F."/>
            <person name="Fitzgerald S."/>
            <person name="Flicek P."/>
            <person name="Guttman M."/>
            <person name="Hubisz M.J."/>
            <person name="Jaffe D.B."/>
            <person name="Jungreis I."/>
            <person name="Kent W.J."/>
            <person name="Kostka D."/>
            <person name="Lara M."/>
            <person name="Martins A.L."/>
            <person name="Massingham T."/>
            <person name="Moltke I."/>
            <person name="Raney B.J."/>
            <person name="Rasmussen M.D."/>
            <person name="Robinson J."/>
            <person name="Stark A."/>
            <person name="Vilella A.J."/>
            <person name="Wen J."/>
            <person name="Xie X."/>
            <person name="Zody M.C."/>
            <person name="Baldwin J."/>
            <person name="Bloom T."/>
            <person name="Chin C.W."/>
            <person name="Heiman D."/>
            <person name="Nicol R."/>
            <person name="Nusbaum C."/>
            <person name="Young S."/>
            <person name="Wilkinson J."/>
            <person name="Worley K.C."/>
            <person name="Kovar C.L."/>
            <person name="Muzny D.M."/>
            <person name="Gibbs R.A."/>
            <person name="Cree A."/>
            <person name="Dihn H.H."/>
            <person name="Fowler G."/>
            <person name="Jhangiani S."/>
            <person name="Joshi V."/>
            <person name="Lee S."/>
            <person name="Lewis L.R."/>
            <person name="Nazareth L.V."/>
            <person name="Okwuonu G."/>
            <person name="Santibanez J."/>
            <person name="Warren W.C."/>
            <person name="Mardis E.R."/>
            <person name="Weinstock G.M."/>
            <person name="Wilson R.K."/>
            <person name="Delehaunty K."/>
            <person name="Dooling D."/>
            <person name="Fronik C."/>
            <person name="Fulton L."/>
            <person name="Fulton B."/>
            <person name="Graves T."/>
            <person name="Minx P."/>
            <person name="Sodergren E."/>
            <person name="Birney E."/>
            <person name="Margulies E.H."/>
            <person name="Herrero J."/>
            <person name="Green E.D."/>
            <person name="Haussler D."/>
            <person name="Siepel A."/>
            <person name="Goldman N."/>
            <person name="Pollard K.S."/>
            <person name="Pedersen J.S."/>
            <person name="Lander E.S."/>
            <person name="Kellis M."/>
        </authorList>
    </citation>
    <scope>NUCLEOTIDE SEQUENCE [LARGE SCALE GENOMIC DNA]</scope>
    <source>
        <strain evidence="3">2N</strain>
    </source>
</reference>
<accession>H0VEA5</accession>
<dbReference type="STRING" id="10141.ENSCPOP00000008340"/>
<reference evidence="2" key="3">
    <citation type="submission" date="2025-09" db="UniProtKB">
        <authorList>
            <consortium name="Ensembl"/>
        </authorList>
    </citation>
    <scope>IDENTIFICATION</scope>
    <source>
        <strain evidence="2">2N</strain>
    </source>
</reference>
<name>H0VEA5_CAVPO</name>
<feature type="region of interest" description="Disordered" evidence="1">
    <location>
        <begin position="506"/>
        <end position="532"/>
    </location>
</feature>
<dbReference type="GO" id="GO:0007130">
    <property type="term" value="P:synaptonemal complex assembly"/>
    <property type="evidence" value="ECO:0007669"/>
    <property type="project" value="Ensembl"/>
</dbReference>
<dbReference type="GeneTree" id="ENSGT00390000013037"/>
<gene>
    <name evidence="2" type="primary">SHOC1</name>
</gene>
<sequence>HFQRSKMFSAFKYCAKDYLYENVVRKKFYQDALLLRMPSCFYEDENYTGVTDNKCRRLIIFCVSSYPSRIGITGKTITGMEIQVNGEFEEIVPSSNPNSQTEVEEGLYIHKDYSEVFTVDNYLEDCPALQAQNQGTAFVISIPSTFPSEFELIPTNLKQEPKESLNLIPEINCVDENENIFKGDLPLEHGIAIEYIKCSSTEILTIQSQSKPECSEPVNSLCPGLQTFSFSPVFLYKRLQTFPFSSVCKISLLTAEESANKYCVMWQLESCRSSLNLLLLSVTRIQELNSQCSATDLKKILCVQEKRFVLNSVNAKWCEKAGLNPVTRETSGCLNTSLCHDHLSSNDTKMEMLLPTKVLQLESCLEHKSCSSSVVLINEKSTHDHVPVPQGSPPVAEEVADTCLSDECVSAERPKNEEKLKNDQEIVDKINLKEETKDHFELDYTVSFIESSPSSGIKKTCFKHSKKQENDLDLLSDFIMLRNKYKTCASETEVTAQDKRDEFQDQEELTHKEESPVVFTNKTPEKTNQERGADNITEIQATDSQCQAYCFLGASAAPVLKKLVCLCTLPAANWKFATVTFDQTRFFLKEQEKLINDAIHQGINNEKEMTFKYAGLLHLLVTIRDVLVTCNLDTALGYLSSAKDVYRGILGSYLDDIWRQLTIVQFIKRKQPETNHKIQELQHQILSWMQSQEQIKVLVIIRMESDGEKHLLIKTLKKIEGLTLTVFHSSKRKDFLEPKGVLNGTSSCVIVHNQNIGAEFPWSTFSFVVEYNYVEHSCWTKHCEKLNIPYMALKVTLPDSVLKRSISLDRFGGFLLEIQIPYVFFASEGLLNTPEILKLLESNYNITLVERCCSHSLKLFGSTEYYVVLTIDECTTVILQDLEELNCEKASDNIVMRLMALSFQYSHCWMILYAKETLNSVYPLTEKTLHHLALIYAALVSSGIKSEELDVKLMIASGVEETVLLIRQIADHNLMTSKRDPHEWLDKSWLDISLSKEEMYLLDFPCINPLVAQLMLNKGLSLNQLLLATSCQLQELLPEVPEKVLKHFCSITSLFKISSSSITKSPQILSPQEEKNQTHTFISQSFEQENTNTTANYNSSFMELGKMQSMLPSMSSYNQTNYQKDSYCSPNIAQNSPFLINMKSKKAACNSFPSQNDSESDVFSLGLAQINCETIRSPADTQRRTAHEAKRITNKQVSAPVFSLEGSQSPIYWNFTENVCGKQNHSLNLKYGVEQTTNDKWYSQTDSLFTNQQTYSSRELEGFTNESSNDKTKKTVWGELPSAPSLDLFCASDCDANKKELDSFYFYQRAEKCLGQKRHPESASNSGDNESLTGAMCSQLPQLKKRRLMYEKVPGRADGQTRLRFV</sequence>
<dbReference type="GO" id="GO:0000794">
    <property type="term" value="C:condensed nuclear chromosome"/>
    <property type="evidence" value="ECO:0007669"/>
    <property type="project" value="Ensembl"/>
</dbReference>
<evidence type="ECO:0000313" key="2">
    <source>
        <dbReference type="Ensembl" id="ENSCPOP00000008340.3"/>
    </source>
</evidence>
<dbReference type="EMBL" id="AAKN02049967">
    <property type="status" value="NOT_ANNOTATED_CDS"/>
    <property type="molecule type" value="Genomic_DNA"/>
</dbReference>
<dbReference type="PANTHER" id="PTHR35668:SF1">
    <property type="entry name" value="PROTEIN SHORTAGE IN CHIASMATA 1 ORTHOLOG"/>
    <property type="match status" value="1"/>
</dbReference>
<dbReference type="GO" id="GO:0016887">
    <property type="term" value="F:ATP hydrolysis activity"/>
    <property type="evidence" value="ECO:0007669"/>
    <property type="project" value="InterPro"/>
</dbReference>
<organism evidence="2 3">
    <name type="scientific">Cavia porcellus</name>
    <name type="common">Guinea pig</name>
    <dbReference type="NCBI Taxonomy" id="10141"/>
    <lineage>
        <taxon>Eukaryota</taxon>
        <taxon>Metazoa</taxon>
        <taxon>Chordata</taxon>
        <taxon>Craniata</taxon>
        <taxon>Vertebrata</taxon>
        <taxon>Euteleostomi</taxon>
        <taxon>Mammalia</taxon>
        <taxon>Eutheria</taxon>
        <taxon>Euarchontoglires</taxon>
        <taxon>Glires</taxon>
        <taxon>Rodentia</taxon>
        <taxon>Hystricomorpha</taxon>
        <taxon>Caviidae</taxon>
        <taxon>Cavia</taxon>
    </lineage>
</organism>
<reference evidence="2" key="2">
    <citation type="submission" date="2025-08" db="UniProtKB">
        <authorList>
            <consortium name="Ensembl"/>
        </authorList>
    </citation>
    <scope>IDENTIFICATION</scope>
    <source>
        <strain evidence="2">2N</strain>
    </source>
</reference>
<dbReference type="HOGENOM" id="CLU_004755_1_0_1"/>
<feature type="compositionally biased region" description="Basic and acidic residues" evidence="1">
    <location>
        <begin position="523"/>
        <end position="532"/>
    </location>
</feature>
<evidence type="ECO:0000313" key="3">
    <source>
        <dbReference type="Proteomes" id="UP000005447"/>
    </source>
</evidence>
<proteinExistence type="predicted"/>
<keyword evidence="3" id="KW-1185">Reference proteome</keyword>
<dbReference type="Proteomes" id="UP000005447">
    <property type="component" value="Unassembled WGS sequence"/>
</dbReference>
<dbReference type="EMBL" id="AAKN02049968">
    <property type="status" value="NOT_ANNOTATED_CDS"/>
    <property type="molecule type" value="Genomic_DNA"/>
</dbReference>
<dbReference type="GO" id="GO:0003697">
    <property type="term" value="F:single-stranded DNA binding"/>
    <property type="evidence" value="ECO:0007669"/>
    <property type="project" value="TreeGrafter"/>
</dbReference>
<protein>
    <submittedName>
        <fullName evidence="2">Shortage in chiasmata 1</fullName>
    </submittedName>
</protein>
<dbReference type="FunCoup" id="H0VEA5">
    <property type="interactions" value="67"/>
</dbReference>
<dbReference type="InParanoid" id="H0VEA5"/>
<dbReference type="InterPro" id="IPR039991">
    <property type="entry name" value="SHOC1"/>
</dbReference>